<reference evidence="2 3" key="1">
    <citation type="submission" date="2024-02" db="EMBL/GenBank/DDBJ databases">
        <authorList>
            <person name="Chen Y."/>
            <person name="Shah S."/>
            <person name="Dougan E. K."/>
            <person name="Thang M."/>
            <person name="Chan C."/>
        </authorList>
    </citation>
    <scope>NUCLEOTIDE SEQUENCE [LARGE SCALE GENOMIC DNA]</scope>
</reference>
<dbReference type="EMBL" id="CAXAMM010001849">
    <property type="protein sequence ID" value="CAK8993671.1"/>
    <property type="molecule type" value="Genomic_DNA"/>
</dbReference>
<feature type="region of interest" description="Disordered" evidence="1">
    <location>
        <begin position="161"/>
        <end position="249"/>
    </location>
</feature>
<name>A0ABP0HTZ4_9DINO</name>
<proteinExistence type="predicted"/>
<organism evidence="2 3">
    <name type="scientific">Durusdinium trenchii</name>
    <dbReference type="NCBI Taxonomy" id="1381693"/>
    <lineage>
        <taxon>Eukaryota</taxon>
        <taxon>Sar</taxon>
        <taxon>Alveolata</taxon>
        <taxon>Dinophyceae</taxon>
        <taxon>Suessiales</taxon>
        <taxon>Symbiodiniaceae</taxon>
        <taxon>Durusdinium</taxon>
    </lineage>
</organism>
<feature type="compositionally biased region" description="Basic and acidic residues" evidence="1">
    <location>
        <begin position="43"/>
        <end position="55"/>
    </location>
</feature>
<accession>A0ABP0HTZ4</accession>
<sequence length="760" mass="86545">MPKTNGPDHVSTIAKVIPDGKNKPLQINAVPLQVAAPAAGHTDQPKADVEPKLDQRQTYSRRAAANLISRLRENPKRVEGFPELRKMVFSDAKKSDLITMLSFEEYSHGESHRKKALRWTKKEMEDHYGADAQRVMDHKIQQGLVEDDENLPGAQLFLVSRKEDEEESHNRSGILSTSAPARVPVKGKRRQSETNGSGSGSGSAPQTPSERSVLSSPVTPVPQEPEQQPKRRRVPKAEEPVTPLAKGREMATKLLKKKSDAANLALQLYLKVQELVAQQKNEETDYIPLVRDMISLQREFEKPHAAAMAESLGSPDDWAELWRASGRGEMATTHIPIIVHEVTANTRAAICKLLAWDLKQLMNGVWDVVDRFGHFHPTDSKLEKKAGHDMPLRAAFCYWKGDMEAQYFAHCLTRYYRCNQCCDFCWGSTAANNDVLSIGHLTLKAPWRSTISTRTNADPSHWSVVPGFAKDRRLFDLLHVVHLGTLRDIVPSCLIDALDDQTLPSFYGMHGCCDDMILYRMSRHAHAWAKQHNLDLYIGTLNMHRLGRKLSQSRVWPYPELDSRIKAARCRTLLAFVTWLMCRLASYPLSPEQKLNARVRATCCWALDVALSVFNQTKCVKTPEHVVKQTTWLLRLHSACYQFLSARCLCQRRLLYKVRPKTHYFSHMVDFHASTCLCLLHLSTFNDEDFMGKIRKIAQACHGKTFVHAWAKRYALKRGLQWSEGKNVHCHRLRVCVLKPVFSFILLNNNCFLFFDRCHF</sequence>
<gene>
    <name evidence="2" type="ORF">SCF082_LOCUS3600</name>
</gene>
<keyword evidence="3" id="KW-1185">Reference proteome</keyword>
<evidence type="ECO:0000256" key="1">
    <source>
        <dbReference type="SAM" id="MobiDB-lite"/>
    </source>
</evidence>
<evidence type="ECO:0000313" key="3">
    <source>
        <dbReference type="Proteomes" id="UP001642464"/>
    </source>
</evidence>
<comment type="caution">
    <text evidence="2">The sequence shown here is derived from an EMBL/GenBank/DDBJ whole genome shotgun (WGS) entry which is preliminary data.</text>
</comment>
<feature type="compositionally biased region" description="Polar residues" evidence="1">
    <location>
        <begin position="204"/>
        <end position="216"/>
    </location>
</feature>
<dbReference type="Proteomes" id="UP001642464">
    <property type="component" value="Unassembled WGS sequence"/>
</dbReference>
<protein>
    <submittedName>
        <fullName evidence="2">Uncharacterized protein</fullName>
    </submittedName>
</protein>
<feature type="region of interest" description="Disordered" evidence="1">
    <location>
        <begin position="36"/>
        <end position="57"/>
    </location>
</feature>
<evidence type="ECO:0000313" key="2">
    <source>
        <dbReference type="EMBL" id="CAK8993671.1"/>
    </source>
</evidence>